<dbReference type="KEGG" id="mmyr:MXMO3_02757"/>
<sequence length="161" mass="17636">MIIRPARIEEVGELSDLCLRSKAHWPYDAEFIEACRDELTITEHDLVQHTVRVAEDVGVPIGVIRLDRTDDGFDLEMLFVEPNCVGKGVGRQLLDWGIDHARAFGAKRMTTVADPHAEPFYAHMGFKKTGVVPSDSIPGPNIALHGLDALAQPSGPNPACI</sequence>
<keyword evidence="1" id="KW-0808">Transferase</keyword>
<gene>
    <name evidence="3" type="ORF">MXMO3_02757</name>
</gene>
<dbReference type="PANTHER" id="PTHR13947">
    <property type="entry name" value="GNAT FAMILY N-ACETYLTRANSFERASE"/>
    <property type="match status" value="1"/>
</dbReference>
<dbReference type="Gene3D" id="3.40.630.30">
    <property type="match status" value="1"/>
</dbReference>
<dbReference type="GO" id="GO:0008080">
    <property type="term" value="F:N-acetyltransferase activity"/>
    <property type="evidence" value="ECO:0007669"/>
    <property type="project" value="InterPro"/>
</dbReference>
<evidence type="ECO:0000256" key="1">
    <source>
        <dbReference type="ARBA" id="ARBA00022679"/>
    </source>
</evidence>
<dbReference type="InterPro" id="IPR050769">
    <property type="entry name" value="NAT_camello-type"/>
</dbReference>
<proteinExistence type="predicted"/>
<reference evidence="3 4" key="1">
    <citation type="submission" date="2017-05" db="EMBL/GenBank/DDBJ databases">
        <title>Genome Analysis of Maritalea myrionectae HL2708#5.</title>
        <authorList>
            <consortium name="Cotde Inc.-PKNU"/>
            <person name="Jang D."/>
            <person name="Oh H.-M."/>
        </authorList>
    </citation>
    <scope>NUCLEOTIDE SEQUENCE [LARGE SCALE GENOMIC DNA]</scope>
    <source>
        <strain evidence="3 4">HL2708#5</strain>
    </source>
</reference>
<dbReference type="AlphaFoldDB" id="A0A2R4MGV3"/>
<dbReference type="EMBL" id="CP021330">
    <property type="protein sequence ID" value="AVX05268.1"/>
    <property type="molecule type" value="Genomic_DNA"/>
</dbReference>
<dbReference type="RefSeq" id="WP_117396223.1">
    <property type="nucleotide sequence ID" value="NZ_CP021330.1"/>
</dbReference>
<dbReference type="CDD" id="cd04301">
    <property type="entry name" value="NAT_SF"/>
    <property type="match status" value="1"/>
</dbReference>
<name>A0A2R4MGV3_9HYPH</name>
<keyword evidence="4" id="KW-1185">Reference proteome</keyword>
<evidence type="ECO:0000313" key="4">
    <source>
        <dbReference type="Proteomes" id="UP000258927"/>
    </source>
</evidence>
<dbReference type="PROSITE" id="PS51186">
    <property type="entry name" value="GNAT"/>
    <property type="match status" value="1"/>
</dbReference>
<protein>
    <recommendedName>
        <fullName evidence="2">N-acetyltransferase domain-containing protein</fullName>
    </recommendedName>
</protein>
<dbReference type="InterPro" id="IPR000182">
    <property type="entry name" value="GNAT_dom"/>
</dbReference>
<dbReference type="Proteomes" id="UP000258927">
    <property type="component" value="Chromosome"/>
</dbReference>
<dbReference type="InterPro" id="IPR016181">
    <property type="entry name" value="Acyl_CoA_acyltransferase"/>
</dbReference>
<dbReference type="SUPFAM" id="SSF55729">
    <property type="entry name" value="Acyl-CoA N-acyltransferases (Nat)"/>
    <property type="match status" value="1"/>
</dbReference>
<evidence type="ECO:0000313" key="3">
    <source>
        <dbReference type="EMBL" id="AVX05268.1"/>
    </source>
</evidence>
<organism evidence="3 4">
    <name type="scientific">Maritalea myrionectae</name>
    <dbReference type="NCBI Taxonomy" id="454601"/>
    <lineage>
        <taxon>Bacteria</taxon>
        <taxon>Pseudomonadati</taxon>
        <taxon>Pseudomonadota</taxon>
        <taxon>Alphaproteobacteria</taxon>
        <taxon>Hyphomicrobiales</taxon>
        <taxon>Devosiaceae</taxon>
        <taxon>Maritalea</taxon>
    </lineage>
</organism>
<dbReference type="PANTHER" id="PTHR13947:SF37">
    <property type="entry name" value="LD18367P"/>
    <property type="match status" value="1"/>
</dbReference>
<accession>A0A2R4MGV3</accession>
<evidence type="ECO:0000259" key="2">
    <source>
        <dbReference type="PROSITE" id="PS51186"/>
    </source>
</evidence>
<dbReference type="Pfam" id="PF13673">
    <property type="entry name" value="Acetyltransf_10"/>
    <property type="match status" value="1"/>
</dbReference>
<dbReference type="STRING" id="1122213.GCA_000423365_00392"/>
<feature type="domain" description="N-acetyltransferase" evidence="2">
    <location>
        <begin position="1"/>
        <end position="153"/>
    </location>
</feature>